<evidence type="ECO:0000256" key="1">
    <source>
        <dbReference type="ARBA" id="ARBA00009861"/>
    </source>
</evidence>
<dbReference type="PANTHER" id="PTHR31642:SF9">
    <property type="entry name" value="BENZYL ALCOHOL O-BENZOYLTRANSFERASE"/>
    <property type="match status" value="1"/>
</dbReference>
<name>A0A834TJ46_9FABA</name>
<dbReference type="PANTHER" id="PTHR31642">
    <property type="entry name" value="TRICHOTHECENE 3-O-ACETYLTRANSFERASE"/>
    <property type="match status" value="1"/>
</dbReference>
<keyword evidence="2" id="KW-0808">Transferase</keyword>
<dbReference type="EMBL" id="JAAIUW010000007">
    <property type="protein sequence ID" value="KAF7823152.1"/>
    <property type="molecule type" value="Genomic_DNA"/>
</dbReference>
<comment type="caution">
    <text evidence="2">The sequence shown here is derived from an EMBL/GenBank/DDBJ whole genome shotgun (WGS) entry which is preliminary data.</text>
</comment>
<dbReference type="InterPro" id="IPR050317">
    <property type="entry name" value="Plant_Fungal_Acyltransferase"/>
</dbReference>
<dbReference type="Proteomes" id="UP000634136">
    <property type="component" value="Unassembled WGS sequence"/>
</dbReference>
<dbReference type="GO" id="GO:0016747">
    <property type="term" value="F:acyltransferase activity, transferring groups other than amino-acyl groups"/>
    <property type="evidence" value="ECO:0007669"/>
    <property type="project" value="TreeGrafter"/>
</dbReference>
<proteinExistence type="inferred from homology"/>
<dbReference type="OrthoDB" id="1747972at2759"/>
<organism evidence="2 3">
    <name type="scientific">Senna tora</name>
    <dbReference type="NCBI Taxonomy" id="362788"/>
    <lineage>
        <taxon>Eukaryota</taxon>
        <taxon>Viridiplantae</taxon>
        <taxon>Streptophyta</taxon>
        <taxon>Embryophyta</taxon>
        <taxon>Tracheophyta</taxon>
        <taxon>Spermatophyta</taxon>
        <taxon>Magnoliopsida</taxon>
        <taxon>eudicotyledons</taxon>
        <taxon>Gunneridae</taxon>
        <taxon>Pentapetalae</taxon>
        <taxon>rosids</taxon>
        <taxon>fabids</taxon>
        <taxon>Fabales</taxon>
        <taxon>Fabaceae</taxon>
        <taxon>Caesalpinioideae</taxon>
        <taxon>Cassia clade</taxon>
        <taxon>Senna</taxon>
    </lineage>
</organism>
<accession>A0A834TJ46</accession>
<evidence type="ECO:0000313" key="2">
    <source>
        <dbReference type="EMBL" id="KAF7823152.1"/>
    </source>
</evidence>
<keyword evidence="3" id="KW-1185">Reference proteome</keyword>
<dbReference type="AlphaFoldDB" id="A0A834TJ46"/>
<gene>
    <name evidence="2" type="ORF">G2W53_021296</name>
</gene>
<comment type="similarity">
    <text evidence="1">Belongs to the plant acyltransferase family.</text>
</comment>
<protein>
    <submittedName>
        <fullName evidence="2">Benzyl alcohol O-benzoyltransferase-like</fullName>
    </submittedName>
</protein>
<reference evidence="2" key="1">
    <citation type="submission" date="2020-09" db="EMBL/GenBank/DDBJ databases">
        <title>Genome-Enabled Discovery of Anthraquinone Biosynthesis in Senna tora.</title>
        <authorList>
            <person name="Kang S.-H."/>
            <person name="Pandey R.P."/>
            <person name="Lee C.-M."/>
            <person name="Sim J.-S."/>
            <person name="Jeong J.-T."/>
            <person name="Choi B.-S."/>
            <person name="Jung M."/>
            <person name="Ginzburg D."/>
            <person name="Zhao K."/>
            <person name="Won S.Y."/>
            <person name="Oh T.-J."/>
            <person name="Yu Y."/>
            <person name="Kim N.-H."/>
            <person name="Lee O.R."/>
            <person name="Lee T.-H."/>
            <person name="Bashyal P."/>
            <person name="Kim T.-S."/>
            <person name="Lee W.-H."/>
            <person name="Kawkins C."/>
            <person name="Kim C.-K."/>
            <person name="Kim J.S."/>
            <person name="Ahn B.O."/>
            <person name="Rhee S.Y."/>
            <person name="Sohng J.K."/>
        </authorList>
    </citation>
    <scope>NUCLEOTIDE SEQUENCE</scope>
    <source>
        <tissue evidence="2">Leaf</tissue>
    </source>
</reference>
<evidence type="ECO:0000313" key="3">
    <source>
        <dbReference type="Proteomes" id="UP000634136"/>
    </source>
</evidence>
<dbReference type="Gene3D" id="3.30.559.10">
    <property type="entry name" value="Chloramphenicol acetyltransferase-like domain"/>
    <property type="match status" value="2"/>
</dbReference>
<sequence length="149" mass="16002">MELEPNDEVRFMCVMNARGRSKEIPEGYNGNAFVYPAVVTTAGKLIGGNSIEYALELVKKAKSEMSEEYVQSVADLMVIRGDVDFGWGKAVFGGVPEAGGGGFPGLSLFCSHLNAKGEEGIVIPLCLPFNAMQRFVKELESSGMIVSSD</sequence>
<dbReference type="InterPro" id="IPR023213">
    <property type="entry name" value="CAT-like_dom_sf"/>
</dbReference>